<proteinExistence type="predicted"/>
<evidence type="ECO:0000313" key="1">
    <source>
        <dbReference type="EMBL" id="KAK7250812.1"/>
    </source>
</evidence>
<dbReference type="AlphaFoldDB" id="A0AAN9E8D4"/>
<keyword evidence="2" id="KW-1185">Reference proteome</keyword>
<accession>A0AAN9E8D4</accession>
<gene>
    <name evidence="1" type="ORF">RIF29_33512</name>
</gene>
<evidence type="ECO:0000313" key="2">
    <source>
        <dbReference type="Proteomes" id="UP001372338"/>
    </source>
</evidence>
<organism evidence="1 2">
    <name type="scientific">Crotalaria pallida</name>
    <name type="common">Smooth rattlebox</name>
    <name type="synonym">Crotalaria striata</name>
    <dbReference type="NCBI Taxonomy" id="3830"/>
    <lineage>
        <taxon>Eukaryota</taxon>
        <taxon>Viridiplantae</taxon>
        <taxon>Streptophyta</taxon>
        <taxon>Embryophyta</taxon>
        <taxon>Tracheophyta</taxon>
        <taxon>Spermatophyta</taxon>
        <taxon>Magnoliopsida</taxon>
        <taxon>eudicotyledons</taxon>
        <taxon>Gunneridae</taxon>
        <taxon>Pentapetalae</taxon>
        <taxon>rosids</taxon>
        <taxon>fabids</taxon>
        <taxon>Fabales</taxon>
        <taxon>Fabaceae</taxon>
        <taxon>Papilionoideae</taxon>
        <taxon>50 kb inversion clade</taxon>
        <taxon>genistoids sensu lato</taxon>
        <taxon>core genistoids</taxon>
        <taxon>Crotalarieae</taxon>
        <taxon>Crotalaria</taxon>
    </lineage>
</organism>
<name>A0AAN9E8D4_CROPI</name>
<sequence>MSLFAFALSPPRLRLPLSSIGFAAAIDGEDSQIAAVNLEESHCLLLLSVATVTTSNEIAASRAVVVGNHRLSPFHLFVIKFHED</sequence>
<dbReference type="Proteomes" id="UP001372338">
    <property type="component" value="Unassembled WGS sequence"/>
</dbReference>
<dbReference type="EMBL" id="JAYWIO010000007">
    <property type="protein sequence ID" value="KAK7250812.1"/>
    <property type="molecule type" value="Genomic_DNA"/>
</dbReference>
<reference evidence="1 2" key="1">
    <citation type="submission" date="2024-01" db="EMBL/GenBank/DDBJ databases">
        <title>The genomes of 5 underutilized Papilionoideae crops provide insights into root nodulation and disease resistanc.</title>
        <authorList>
            <person name="Yuan L."/>
        </authorList>
    </citation>
    <scope>NUCLEOTIDE SEQUENCE [LARGE SCALE GENOMIC DNA]</scope>
    <source>
        <strain evidence="1">ZHUSHIDOU_FW_LH</strain>
        <tissue evidence="1">Leaf</tissue>
    </source>
</reference>
<protein>
    <submittedName>
        <fullName evidence="1">Uncharacterized protein</fullName>
    </submittedName>
</protein>
<comment type="caution">
    <text evidence="1">The sequence shown here is derived from an EMBL/GenBank/DDBJ whole genome shotgun (WGS) entry which is preliminary data.</text>
</comment>